<proteinExistence type="predicted"/>
<evidence type="ECO:0000313" key="2">
    <source>
        <dbReference type="EMBL" id="CCA73100.1"/>
    </source>
</evidence>
<feature type="region of interest" description="Disordered" evidence="1">
    <location>
        <begin position="110"/>
        <end position="137"/>
    </location>
</feature>
<comment type="caution">
    <text evidence="2">The sequence shown here is derived from an EMBL/GenBank/DDBJ whole genome shotgun (WGS) entry which is preliminary data.</text>
</comment>
<dbReference type="Proteomes" id="UP000007148">
    <property type="component" value="Unassembled WGS sequence"/>
</dbReference>
<dbReference type="HOGENOM" id="CLU_1865906_0_0_1"/>
<name>G4TP57_SERID</name>
<keyword evidence="3" id="KW-1185">Reference proteome</keyword>
<protein>
    <submittedName>
        <fullName evidence="2">Uncharacterized protein</fullName>
    </submittedName>
</protein>
<sequence length="137" mass="14456">MFNASVPLNVSVLEALIVPVYLRLSSPSLALHFHSPMKTLAEADIPLNSCLDPGTLLLLLMKSGALAADLKVDAFTIAQTAIANGYIPFAGGFLYMGKDSPFCTAVSSPATTTRSFSESPMVRTRPLEASTSGNTSF</sequence>
<reference evidence="2 3" key="1">
    <citation type="journal article" date="2011" name="PLoS Pathog.">
        <title>Endophytic Life Strategies Decoded by Genome and Transcriptome Analyses of the Mutualistic Root Symbiont Piriformospora indica.</title>
        <authorList>
            <person name="Zuccaro A."/>
            <person name="Lahrmann U."/>
            <person name="Guldener U."/>
            <person name="Langen G."/>
            <person name="Pfiffi S."/>
            <person name="Biedenkopf D."/>
            <person name="Wong P."/>
            <person name="Samans B."/>
            <person name="Grimm C."/>
            <person name="Basiewicz M."/>
            <person name="Murat C."/>
            <person name="Martin F."/>
            <person name="Kogel K.H."/>
        </authorList>
    </citation>
    <scope>NUCLEOTIDE SEQUENCE [LARGE SCALE GENOMIC DNA]</scope>
    <source>
        <strain evidence="2 3">DSM 11827</strain>
    </source>
</reference>
<dbReference type="AlphaFoldDB" id="G4TP57"/>
<evidence type="ECO:0000313" key="3">
    <source>
        <dbReference type="Proteomes" id="UP000007148"/>
    </source>
</evidence>
<dbReference type="EMBL" id="CAFZ01000202">
    <property type="protein sequence ID" value="CCA73100.1"/>
    <property type="molecule type" value="Genomic_DNA"/>
</dbReference>
<gene>
    <name evidence="2" type="ORF">PIIN_07054</name>
</gene>
<accession>G4TP57</accession>
<evidence type="ECO:0000256" key="1">
    <source>
        <dbReference type="SAM" id="MobiDB-lite"/>
    </source>
</evidence>
<organism evidence="2 3">
    <name type="scientific">Serendipita indica (strain DSM 11827)</name>
    <name type="common">Root endophyte fungus</name>
    <name type="synonym">Piriformospora indica</name>
    <dbReference type="NCBI Taxonomy" id="1109443"/>
    <lineage>
        <taxon>Eukaryota</taxon>
        <taxon>Fungi</taxon>
        <taxon>Dikarya</taxon>
        <taxon>Basidiomycota</taxon>
        <taxon>Agaricomycotina</taxon>
        <taxon>Agaricomycetes</taxon>
        <taxon>Sebacinales</taxon>
        <taxon>Serendipitaceae</taxon>
        <taxon>Serendipita</taxon>
    </lineage>
</organism>
<dbReference type="InParanoid" id="G4TP57"/>